<feature type="transmembrane region" description="Helical" evidence="1">
    <location>
        <begin position="315"/>
        <end position="338"/>
    </location>
</feature>
<dbReference type="EMBL" id="NXLW01000004">
    <property type="protein sequence ID" value="RDU72951.1"/>
    <property type="molecule type" value="Genomic_DNA"/>
</dbReference>
<keyword evidence="3" id="KW-1185">Reference proteome</keyword>
<accession>A0A3D8J7W0</accession>
<organism evidence="2 3">
    <name type="scientific">Helicobacter aurati</name>
    <dbReference type="NCBI Taxonomy" id="137778"/>
    <lineage>
        <taxon>Bacteria</taxon>
        <taxon>Pseudomonadati</taxon>
        <taxon>Campylobacterota</taxon>
        <taxon>Epsilonproteobacteria</taxon>
        <taxon>Campylobacterales</taxon>
        <taxon>Helicobacteraceae</taxon>
        <taxon>Helicobacter</taxon>
    </lineage>
</organism>
<feature type="non-terminal residue" evidence="2">
    <location>
        <position position="405"/>
    </location>
</feature>
<keyword evidence="1" id="KW-1133">Transmembrane helix</keyword>
<evidence type="ECO:0000313" key="3">
    <source>
        <dbReference type="Proteomes" id="UP000256424"/>
    </source>
</evidence>
<reference evidence="2 3" key="1">
    <citation type="submission" date="2018-04" db="EMBL/GenBank/DDBJ databases">
        <title>Novel Campyloabacter and Helicobacter Species and Strains.</title>
        <authorList>
            <person name="Mannion A.J."/>
            <person name="Shen Z."/>
            <person name="Fox J.G."/>
        </authorList>
    </citation>
    <scope>NUCLEOTIDE SEQUENCE [LARGE SCALE GENOMIC DNA]</scope>
    <source>
        <strain evidence="2 3">MIT 97-5075</strain>
    </source>
</reference>
<dbReference type="Gene3D" id="3.30.450.20">
    <property type="entry name" value="PAS domain"/>
    <property type="match status" value="1"/>
</dbReference>
<feature type="transmembrane region" description="Helical" evidence="1">
    <location>
        <begin position="12"/>
        <end position="34"/>
    </location>
</feature>
<dbReference type="AlphaFoldDB" id="A0A3D8J7W0"/>
<name>A0A3D8J7W0_9HELI</name>
<evidence type="ECO:0000313" key="2">
    <source>
        <dbReference type="EMBL" id="RDU72951.1"/>
    </source>
</evidence>
<protein>
    <submittedName>
        <fullName evidence="2">Chemotaxis protein</fullName>
    </submittedName>
</protein>
<proteinExistence type="predicted"/>
<dbReference type="Proteomes" id="UP000256424">
    <property type="component" value="Unassembled WGS sequence"/>
</dbReference>
<gene>
    <name evidence="2" type="ORF">CQA66_03475</name>
</gene>
<sequence length="405" mass="44490">MIFSRLNIGAKVSCIIALLVVVCVCALSICVILFSKEAMEGQNEKILNQSTYRYANLFNGVAMQTLDLLHARAGVIDMQINNNPNISDLENAVASLLESIRSTNYVYLYIPRLNISLNGTTNQQQVVILAGQGSIGEKPRVIEDNGLITQFESIHKAMINNRASLSDPQKINFQNRELFVQSFSVPIHDANGNAIGALGCLVDFNIIGAPFLSPEAQVFVNDQRFVINENGIISVNQNPQYVGAKLDQLVPTQQAKDIVVAAKQGRGGIFPYRTAAGIEGVISMYAVEPIPESGAYWNIISYIPNSSIMQPIIKLTWIIIVLGVASIVLVVLVTMLYLRVSVTSRIRIIRNILAECFKYLNHETKQPPVLVPVNSHDELGNMAEAINANIEKTQKSLEQDSHAVS</sequence>
<evidence type="ECO:0000256" key="1">
    <source>
        <dbReference type="SAM" id="Phobius"/>
    </source>
</evidence>
<comment type="caution">
    <text evidence="2">The sequence shown here is derived from an EMBL/GenBank/DDBJ whole genome shotgun (WGS) entry which is preliminary data.</text>
</comment>
<dbReference type="Gene3D" id="6.10.340.10">
    <property type="match status" value="1"/>
</dbReference>
<keyword evidence="1" id="KW-0812">Transmembrane</keyword>
<keyword evidence="1" id="KW-0472">Membrane</keyword>